<dbReference type="InterPro" id="IPR009057">
    <property type="entry name" value="Homeodomain-like_sf"/>
</dbReference>
<feature type="domain" description="HTH tetR-type" evidence="5">
    <location>
        <begin position="1"/>
        <end position="61"/>
    </location>
</feature>
<evidence type="ECO:0000313" key="6">
    <source>
        <dbReference type="EMBL" id="HIS30036.1"/>
    </source>
</evidence>
<dbReference type="GO" id="GO:0003700">
    <property type="term" value="F:DNA-binding transcription factor activity"/>
    <property type="evidence" value="ECO:0007669"/>
    <property type="project" value="TreeGrafter"/>
</dbReference>
<dbReference type="SUPFAM" id="SSF48498">
    <property type="entry name" value="Tetracyclin repressor-like, C-terminal domain"/>
    <property type="match status" value="1"/>
</dbReference>
<name>A0A9D1EQS9_9FIRM</name>
<evidence type="ECO:0000256" key="1">
    <source>
        <dbReference type="ARBA" id="ARBA00023015"/>
    </source>
</evidence>
<dbReference type="GO" id="GO:0000976">
    <property type="term" value="F:transcription cis-regulatory region binding"/>
    <property type="evidence" value="ECO:0007669"/>
    <property type="project" value="TreeGrafter"/>
</dbReference>
<protein>
    <submittedName>
        <fullName evidence="6">TetR/AcrR family transcriptional regulator</fullName>
    </submittedName>
</protein>
<evidence type="ECO:0000259" key="5">
    <source>
        <dbReference type="PROSITE" id="PS50977"/>
    </source>
</evidence>
<sequence>MDNREKILKCALDLFCARGYDAVGVQEIAETAGITKPTLYYYFGSKRGLLETLLQTEYRELRRTIDEASWYEDDVPAMLYRVASAFIDYGIQNPKMYRLMMALFYSARENEAYQAVKPIVVDFFQRIVQVFETASDRLGNMNGRQKQFALGFIGIINHYLLFAEEKENEELSVGEEVKKSLVHQFMYGIFS</sequence>
<evidence type="ECO:0000256" key="4">
    <source>
        <dbReference type="PROSITE-ProRule" id="PRU00335"/>
    </source>
</evidence>
<keyword evidence="3" id="KW-0804">Transcription</keyword>
<dbReference type="Gene3D" id="1.10.357.10">
    <property type="entry name" value="Tetracycline Repressor, domain 2"/>
    <property type="match status" value="1"/>
</dbReference>
<reference evidence="6" key="1">
    <citation type="submission" date="2020-10" db="EMBL/GenBank/DDBJ databases">
        <authorList>
            <person name="Gilroy R."/>
        </authorList>
    </citation>
    <scope>NUCLEOTIDE SEQUENCE</scope>
    <source>
        <strain evidence="6">CHK190-19873</strain>
    </source>
</reference>
<reference evidence="6" key="2">
    <citation type="journal article" date="2021" name="PeerJ">
        <title>Extensive microbial diversity within the chicken gut microbiome revealed by metagenomics and culture.</title>
        <authorList>
            <person name="Gilroy R."/>
            <person name="Ravi A."/>
            <person name="Getino M."/>
            <person name="Pursley I."/>
            <person name="Horton D.L."/>
            <person name="Alikhan N.F."/>
            <person name="Baker D."/>
            <person name="Gharbi K."/>
            <person name="Hall N."/>
            <person name="Watson M."/>
            <person name="Adriaenssens E.M."/>
            <person name="Foster-Nyarko E."/>
            <person name="Jarju S."/>
            <person name="Secka A."/>
            <person name="Antonio M."/>
            <person name="Oren A."/>
            <person name="Chaudhuri R.R."/>
            <person name="La Ragione R."/>
            <person name="Hildebrand F."/>
            <person name="Pallen M.J."/>
        </authorList>
    </citation>
    <scope>NUCLEOTIDE SEQUENCE</scope>
    <source>
        <strain evidence="6">CHK190-19873</strain>
    </source>
</reference>
<dbReference type="AlphaFoldDB" id="A0A9D1EQS9"/>
<dbReference type="InterPro" id="IPR036271">
    <property type="entry name" value="Tet_transcr_reg_TetR-rel_C_sf"/>
</dbReference>
<dbReference type="InterPro" id="IPR001647">
    <property type="entry name" value="HTH_TetR"/>
</dbReference>
<gene>
    <name evidence="6" type="ORF">IAB44_00565</name>
</gene>
<organism evidence="6 7">
    <name type="scientific">Candidatus Limivivens intestinipullorum</name>
    <dbReference type="NCBI Taxonomy" id="2840858"/>
    <lineage>
        <taxon>Bacteria</taxon>
        <taxon>Bacillati</taxon>
        <taxon>Bacillota</taxon>
        <taxon>Clostridia</taxon>
        <taxon>Lachnospirales</taxon>
        <taxon>Lachnospiraceae</taxon>
        <taxon>Lachnospiraceae incertae sedis</taxon>
        <taxon>Candidatus Limivivens</taxon>
    </lineage>
</organism>
<dbReference type="InterPro" id="IPR050109">
    <property type="entry name" value="HTH-type_TetR-like_transc_reg"/>
</dbReference>
<evidence type="ECO:0000256" key="2">
    <source>
        <dbReference type="ARBA" id="ARBA00023125"/>
    </source>
</evidence>
<accession>A0A9D1EQS9</accession>
<feature type="DNA-binding region" description="H-T-H motif" evidence="4">
    <location>
        <begin position="24"/>
        <end position="43"/>
    </location>
</feature>
<dbReference type="Pfam" id="PF00440">
    <property type="entry name" value="TetR_N"/>
    <property type="match status" value="1"/>
</dbReference>
<dbReference type="SUPFAM" id="SSF46689">
    <property type="entry name" value="Homeodomain-like"/>
    <property type="match status" value="1"/>
</dbReference>
<dbReference type="PROSITE" id="PS50977">
    <property type="entry name" value="HTH_TETR_2"/>
    <property type="match status" value="1"/>
</dbReference>
<dbReference type="GO" id="GO:0045892">
    <property type="term" value="P:negative regulation of DNA-templated transcription"/>
    <property type="evidence" value="ECO:0007669"/>
    <property type="project" value="UniProtKB-ARBA"/>
</dbReference>
<keyword evidence="1" id="KW-0805">Transcription regulation</keyword>
<dbReference type="PANTHER" id="PTHR30055:SF234">
    <property type="entry name" value="HTH-TYPE TRANSCRIPTIONAL REGULATOR BETI"/>
    <property type="match status" value="1"/>
</dbReference>
<dbReference type="Proteomes" id="UP000823935">
    <property type="component" value="Unassembled WGS sequence"/>
</dbReference>
<dbReference type="PRINTS" id="PR00455">
    <property type="entry name" value="HTHTETR"/>
</dbReference>
<dbReference type="EMBL" id="DVIQ01000003">
    <property type="protein sequence ID" value="HIS30036.1"/>
    <property type="molecule type" value="Genomic_DNA"/>
</dbReference>
<dbReference type="FunFam" id="1.10.10.60:FF:000141">
    <property type="entry name" value="TetR family transcriptional regulator"/>
    <property type="match status" value="1"/>
</dbReference>
<evidence type="ECO:0000313" key="7">
    <source>
        <dbReference type="Proteomes" id="UP000823935"/>
    </source>
</evidence>
<keyword evidence="2 4" id="KW-0238">DNA-binding</keyword>
<dbReference type="PANTHER" id="PTHR30055">
    <property type="entry name" value="HTH-TYPE TRANSCRIPTIONAL REGULATOR RUTR"/>
    <property type="match status" value="1"/>
</dbReference>
<comment type="caution">
    <text evidence="6">The sequence shown here is derived from an EMBL/GenBank/DDBJ whole genome shotgun (WGS) entry which is preliminary data.</text>
</comment>
<proteinExistence type="predicted"/>
<evidence type="ECO:0000256" key="3">
    <source>
        <dbReference type="ARBA" id="ARBA00023163"/>
    </source>
</evidence>